<proteinExistence type="predicted"/>
<organism evidence="1">
    <name type="scientific">Arundo donax</name>
    <name type="common">Giant reed</name>
    <name type="synonym">Donax arundinaceus</name>
    <dbReference type="NCBI Taxonomy" id="35708"/>
    <lineage>
        <taxon>Eukaryota</taxon>
        <taxon>Viridiplantae</taxon>
        <taxon>Streptophyta</taxon>
        <taxon>Embryophyta</taxon>
        <taxon>Tracheophyta</taxon>
        <taxon>Spermatophyta</taxon>
        <taxon>Magnoliopsida</taxon>
        <taxon>Liliopsida</taxon>
        <taxon>Poales</taxon>
        <taxon>Poaceae</taxon>
        <taxon>PACMAD clade</taxon>
        <taxon>Arundinoideae</taxon>
        <taxon>Arundineae</taxon>
        <taxon>Arundo</taxon>
    </lineage>
</organism>
<sequence>MFELQIDCAQEDGSVVFQDGSSIKANVIMHCTGYLYDFPFLGDDSTITVDDNCVDPHTSMFFHPMRLLNFPSSDCRGRLFLFRCLNYKASGLLVLYLDGSSFH</sequence>
<dbReference type="AlphaFoldDB" id="A0A0A9CPK4"/>
<evidence type="ECO:0000313" key="1">
    <source>
        <dbReference type="EMBL" id="JAD75325.1"/>
    </source>
</evidence>
<reference evidence="1" key="2">
    <citation type="journal article" date="2015" name="Data Brief">
        <title>Shoot transcriptome of the giant reed, Arundo donax.</title>
        <authorList>
            <person name="Barrero R.A."/>
            <person name="Guerrero F.D."/>
            <person name="Moolhuijzen P."/>
            <person name="Goolsby J.A."/>
            <person name="Tidwell J."/>
            <person name="Bellgard S.E."/>
            <person name="Bellgard M.I."/>
        </authorList>
    </citation>
    <scope>NUCLEOTIDE SEQUENCE</scope>
    <source>
        <tissue evidence="1">Shoot tissue taken approximately 20 cm above the soil surface</tissue>
    </source>
</reference>
<dbReference type="EMBL" id="GBRH01222570">
    <property type="protein sequence ID" value="JAD75325.1"/>
    <property type="molecule type" value="Transcribed_RNA"/>
</dbReference>
<dbReference type="Gene3D" id="3.50.50.60">
    <property type="entry name" value="FAD/NAD(P)-binding domain"/>
    <property type="match status" value="2"/>
</dbReference>
<dbReference type="InterPro" id="IPR036188">
    <property type="entry name" value="FAD/NAD-bd_sf"/>
</dbReference>
<reference evidence="1" key="1">
    <citation type="submission" date="2014-09" db="EMBL/GenBank/DDBJ databases">
        <authorList>
            <person name="Magalhaes I.L.F."/>
            <person name="Oliveira U."/>
            <person name="Santos F.R."/>
            <person name="Vidigal T.H.D.A."/>
            <person name="Brescovit A.D."/>
            <person name="Santos A.J."/>
        </authorList>
    </citation>
    <scope>NUCLEOTIDE SEQUENCE</scope>
    <source>
        <tissue evidence="1">Shoot tissue taken approximately 20 cm above the soil surface</tissue>
    </source>
</reference>
<name>A0A0A9CPK4_ARUDO</name>
<accession>A0A0A9CPK4</accession>
<protein>
    <submittedName>
        <fullName evidence="1">Uncharacterized protein</fullName>
    </submittedName>
</protein>